<dbReference type="RefSeq" id="WP_311704331.1">
    <property type="nucleotide sequence ID" value="NZ_JAVREL010000005.1"/>
</dbReference>
<evidence type="ECO:0000313" key="1">
    <source>
        <dbReference type="EMBL" id="MDT0343195.1"/>
    </source>
</evidence>
<organism evidence="1 2">
    <name type="scientific">Streptomyces litchfieldiae</name>
    <dbReference type="NCBI Taxonomy" id="3075543"/>
    <lineage>
        <taxon>Bacteria</taxon>
        <taxon>Bacillati</taxon>
        <taxon>Actinomycetota</taxon>
        <taxon>Actinomycetes</taxon>
        <taxon>Kitasatosporales</taxon>
        <taxon>Streptomycetaceae</taxon>
        <taxon>Streptomyces</taxon>
    </lineage>
</organism>
<dbReference type="InterPro" id="IPR011989">
    <property type="entry name" value="ARM-like"/>
</dbReference>
<name>A0ABU2MNR0_9ACTN</name>
<keyword evidence="2" id="KW-1185">Reference proteome</keyword>
<evidence type="ECO:0000313" key="2">
    <source>
        <dbReference type="Proteomes" id="UP001183246"/>
    </source>
</evidence>
<dbReference type="Proteomes" id="UP001183246">
    <property type="component" value="Unassembled WGS sequence"/>
</dbReference>
<dbReference type="Gene3D" id="1.25.10.10">
    <property type="entry name" value="Leucine-rich Repeat Variant"/>
    <property type="match status" value="1"/>
</dbReference>
<gene>
    <name evidence="1" type="ORF">RM590_11300</name>
</gene>
<comment type="caution">
    <text evidence="1">The sequence shown here is derived from an EMBL/GenBank/DDBJ whole genome shotgun (WGS) entry which is preliminary data.</text>
</comment>
<reference evidence="2" key="1">
    <citation type="submission" date="2023-07" db="EMBL/GenBank/DDBJ databases">
        <title>30 novel species of actinomycetes from the DSMZ collection.</title>
        <authorList>
            <person name="Nouioui I."/>
        </authorList>
    </citation>
    <scope>NUCLEOTIDE SEQUENCE [LARGE SCALE GENOMIC DNA]</scope>
    <source>
        <strain evidence="2">DSM 44938</strain>
    </source>
</reference>
<dbReference type="EMBL" id="JAVREL010000005">
    <property type="protein sequence ID" value="MDT0343195.1"/>
    <property type="molecule type" value="Genomic_DNA"/>
</dbReference>
<dbReference type="InterPro" id="IPR016024">
    <property type="entry name" value="ARM-type_fold"/>
</dbReference>
<proteinExistence type="predicted"/>
<protein>
    <submittedName>
        <fullName evidence="1">HEAT repeat domain-containing protein</fullName>
    </submittedName>
</protein>
<sequence length="147" mass="16721">MDGETSFHCVEDVVSGETCCFFRGRDRTAVDDSYRSIEGEVDAWSHPELLQEIYSDIPALEKVGAIFRFGIGAPPEFDQDYFEAFSIALRDENPMIRAAVVRTASYMEWPDLLRDLRTSAVNDSDMRVRGEARKVIEAFERVGIRES</sequence>
<accession>A0ABU2MNR0</accession>
<dbReference type="SUPFAM" id="SSF48371">
    <property type="entry name" value="ARM repeat"/>
    <property type="match status" value="1"/>
</dbReference>